<dbReference type="InterPro" id="IPR036390">
    <property type="entry name" value="WH_DNA-bd_sf"/>
</dbReference>
<gene>
    <name evidence="6" type="ORF">A9Q84_11230</name>
</gene>
<dbReference type="Pfam" id="PF00126">
    <property type="entry name" value="HTH_1"/>
    <property type="match status" value="1"/>
</dbReference>
<dbReference type="SUPFAM" id="SSF46785">
    <property type="entry name" value="Winged helix' DNA-binding domain"/>
    <property type="match status" value="1"/>
</dbReference>
<dbReference type="SUPFAM" id="SSF53850">
    <property type="entry name" value="Periplasmic binding protein-like II"/>
    <property type="match status" value="1"/>
</dbReference>
<dbReference type="InterPro" id="IPR036388">
    <property type="entry name" value="WH-like_DNA-bd_sf"/>
</dbReference>
<dbReference type="AlphaFoldDB" id="A0A1Y5FBR8"/>
<dbReference type="PROSITE" id="PS50931">
    <property type="entry name" value="HTH_LYSR"/>
    <property type="match status" value="1"/>
</dbReference>
<evidence type="ECO:0000313" key="7">
    <source>
        <dbReference type="Proteomes" id="UP000196531"/>
    </source>
</evidence>
<name>A0A1Y5FBR8_9BACT</name>
<dbReference type="PANTHER" id="PTHR30126:SF22">
    <property type="entry name" value="HTH-TYPE TRANSCRIPTIONAL REGULATOR YHAJ-RELATED"/>
    <property type="match status" value="1"/>
</dbReference>
<keyword evidence="3" id="KW-0238">DNA-binding</keyword>
<keyword evidence="2" id="KW-0805">Transcription regulation</keyword>
<evidence type="ECO:0000256" key="2">
    <source>
        <dbReference type="ARBA" id="ARBA00023015"/>
    </source>
</evidence>
<dbReference type="PANTHER" id="PTHR30126">
    <property type="entry name" value="HTH-TYPE TRANSCRIPTIONAL REGULATOR"/>
    <property type="match status" value="1"/>
</dbReference>
<feature type="domain" description="HTH lysR-type" evidence="5">
    <location>
        <begin position="1"/>
        <end position="58"/>
    </location>
</feature>
<reference evidence="7" key="1">
    <citation type="journal article" date="2017" name="Proc. Natl. Acad. Sci. U.S.A.">
        <title>Simulation of Deepwater Horizon oil plume reveals substrate specialization within a complex community of hydrocarbon-degraders.</title>
        <authorList>
            <person name="Hu P."/>
            <person name="Dubinsky E.A."/>
            <person name="Probst A.J."/>
            <person name="Wang J."/>
            <person name="Sieber C.M.K."/>
            <person name="Tom L.M."/>
            <person name="Gardinali P."/>
            <person name="Banfield J.F."/>
            <person name="Atlas R.M."/>
            <person name="Andersen G.L."/>
        </authorList>
    </citation>
    <scope>NUCLEOTIDE SEQUENCE [LARGE SCALE GENOMIC DNA]</scope>
</reference>
<dbReference type="Gene3D" id="1.10.10.10">
    <property type="entry name" value="Winged helix-like DNA-binding domain superfamily/Winged helix DNA-binding domain"/>
    <property type="match status" value="1"/>
</dbReference>
<sequence>MNLDQLQIIEIINETGSLTSAAKKLLRSPSAISLNLKNLEEEWQVKIFDRSQYRLKLTREGEEVLNRVKSILSETRSLEEYIKTLGNGPEAAIRISIDKIFPFQRIESLIKDLKFKFPETHLYITVESKLTPFEKLHSKEIDLAITFERDVKDPTLETIPVYTVNMLPVASPTLIKSSNIKAKELETKTQIIVGEYKKEDIGKAGIQAGESKWSVTDLATKKRLLTQGLGYGYMPLYLIEEELESGELIEIKIMRKGKAPFCLAKNKNTPMGPVKSFIWDSIKSIKQ</sequence>
<accession>A0A1Y5FBR8</accession>
<dbReference type="Pfam" id="PF03466">
    <property type="entry name" value="LysR_substrate"/>
    <property type="match status" value="1"/>
</dbReference>
<dbReference type="InterPro" id="IPR005119">
    <property type="entry name" value="LysR_subst-bd"/>
</dbReference>
<dbReference type="EMBL" id="MAAO01000006">
    <property type="protein sequence ID" value="OUR96901.1"/>
    <property type="molecule type" value="Genomic_DNA"/>
</dbReference>
<dbReference type="Gene3D" id="3.40.190.290">
    <property type="match status" value="1"/>
</dbReference>
<protein>
    <recommendedName>
        <fullName evidence="5">HTH lysR-type domain-containing protein</fullName>
    </recommendedName>
</protein>
<evidence type="ECO:0000256" key="4">
    <source>
        <dbReference type="ARBA" id="ARBA00023163"/>
    </source>
</evidence>
<organism evidence="6 7">
    <name type="scientific">Halobacteriovorax marinus</name>
    <dbReference type="NCBI Taxonomy" id="97084"/>
    <lineage>
        <taxon>Bacteria</taxon>
        <taxon>Pseudomonadati</taxon>
        <taxon>Bdellovibrionota</taxon>
        <taxon>Bacteriovoracia</taxon>
        <taxon>Bacteriovoracales</taxon>
        <taxon>Halobacteriovoraceae</taxon>
        <taxon>Halobacteriovorax</taxon>
    </lineage>
</organism>
<evidence type="ECO:0000259" key="5">
    <source>
        <dbReference type="PROSITE" id="PS50931"/>
    </source>
</evidence>
<dbReference type="GO" id="GO:0000976">
    <property type="term" value="F:transcription cis-regulatory region binding"/>
    <property type="evidence" value="ECO:0007669"/>
    <property type="project" value="TreeGrafter"/>
</dbReference>
<dbReference type="Proteomes" id="UP000196531">
    <property type="component" value="Unassembled WGS sequence"/>
</dbReference>
<evidence type="ECO:0000313" key="6">
    <source>
        <dbReference type="EMBL" id="OUR96901.1"/>
    </source>
</evidence>
<evidence type="ECO:0000256" key="3">
    <source>
        <dbReference type="ARBA" id="ARBA00023125"/>
    </source>
</evidence>
<comment type="caution">
    <text evidence="6">The sequence shown here is derived from an EMBL/GenBank/DDBJ whole genome shotgun (WGS) entry which is preliminary data.</text>
</comment>
<proteinExistence type="inferred from homology"/>
<dbReference type="InterPro" id="IPR000847">
    <property type="entry name" value="LysR_HTH_N"/>
</dbReference>
<dbReference type="GO" id="GO:0003700">
    <property type="term" value="F:DNA-binding transcription factor activity"/>
    <property type="evidence" value="ECO:0007669"/>
    <property type="project" value="InterPro"/>
</dbReference>
<evidence type="ECO:0000256" key="1">
    <source>
        <dbReference type="ARBA" id="ARBA00009437"/>
    </source>
</evidence>
<keyword evidence="4" id="KW-0804">Transcription</keyword>
<comment type="similarity">
    <text evidence="1">Belongs to the LysR transcriptional regulatory family.</text>
</comment>